<comment type="caution">
    <text evidence="3">The sequence shown here is derived from an EMBL/GenBank/DDBJ whole genome shotgun (WGS) entry which is preliminary data.</text>
</comment>
<reference evidence="3 4" key="1">
    <citation type="submission" date="2017-08" db="EMBL/GenBank/DDBJ databases">
        <title>Infants hospitalized years apart are colonized by the same room-sourced microbial strains.</title>
        <authorList>
            <person name="Brooks B."/>
            <person name="Olm M.R."/>
            <person name="Firek B.A."/>
            <person name="Baker R."/>
            <person name="Thomas B.C."/>
            <person name="Morowitz M.J."/>
            <person name="Banfield J.F."/>
        </authorList>
    </citation>
    <scope>NUCLEOTIDE SEQUENCE [LARGE SCALE GENOMIC DNA]</scope>
    <source>
        <strain evidence="3">S2_003_000_R2_14</strain>
    </source>
</reference>
<name>A0A2W5TW68_9BACT</name>
<feature type="region of interest" description="Disordered" evidence="1">
    <location>
        <begin position="1"/>
        <end position="21"/>
    </location>
</feature>
<gene>
    <name evidence="3" type="ORF">DI536_04260</name>
</gene>
<evidence type="ECO:0000256" key="1">
    <source>
        <dbReference type="SAM" id="MobiDB-lite"/>
    </source>
</evidence>
<evidence type="ECO:0000313" key="4">
    <source>
        <dbReference type="Proteomes" id="UP000249061"/>
    </source>
</evidence>
<feature type="region of interest" description="Disordered" evidence="1">
    <location>
        <begin position="885"/>
        <end position="913"/>
    </location>
</feature>
<dbReference type="SMART" id="SM00267">
    <property type="entry name" value="GGDEF"/>
    <property type="match status" value="1"/>
</dbReference>
<feature type="region of interest" description="Disordered" evidence="1">
    <location>
        <begin position="34"/>
        <end position="63"/>
    </location>
</feature>
<dbReference type="InterPro" id="IPR000160">
    <property type="entry name" value="GGDEF_dom"/>
</dbReference>
<evidence type="ECO:0000313" key="3">
    <source>
        <dbReference type="EMBL" id="PZR17533.1"/>
    </source>
</evidence>
<organism evidence="3 4">
    <name type="scientific">Archangium gephyra</name>
    <dbReference type="NCBI Taxonomy" id="48"/>
    <lineage>
        <taxon>Bacteria</taxon>
        <taxon>Pseudomonadati</taxon>
        <taxon>Myxococcota</taxon>
        <taxon>Myxococcia</taxon>
        <taxon>Myxococcales</taxon>
        <taxon>Cystobacterineae</taxon>
        <taxon>Archangiaceae</taxon>
        <taxon>Archangium</taxon>
    </lineage>
</organism>
<feature type="region of interest" description="Disordered" evidence="1">
    <location>
        <begin position="1101"/>
        <end position="1143"/>
    </location>
</feature>
<proteinExistence type="predicted"/>
<dbReference type="Proteomes" id="UP000249061">
    <property type="component" value="Unassembled WGS sequence"/>
</dbReference>
<accession>A0A2W5TW68</accession>
<sequence>MSLTDEQLTRFEGLSGKTELDDAEMTELEQLDGLSRQPDIAAPAPQPWLTTSDVAGGGDQQSADEDLVNGVFKAGLTTSEGEAADALRIAKQLGVPSSTVRAALPDFRKTAEAANFDARRWMTENPMLFGVLFRNPEVGPLITRDKKLSVVTQAFLNAVDVAPGVFGGGIEYVADLKDQWQAILGGEEAMKARRDEQKARIAQRAAGRPVQEIDDATAREAAGNPLAVASLRAQETAAQMQVSRIGTRIMLARRSGEDTTQLESELYDAQLRARPRALGEGAAMQVLTDAVQGVTSSLSMLGGGAEGAVKGAAVGATVGAVATRSPAGARAGATAGARVGSLLGAGVETMDVETGSTYLELRDVRMDNGETLPEEVAFGAAVFAGAAKTVVELAEFELQKKAFEPVAAALRSGNRVPLMQALRSSADFRAKMAQLAQQWGPGVKAGVGEAFEEGAQTAIEEGTKYLAEAVGQGALPERAPVNMENVREAMGTALPAGFVFAGAGPSFSMLESAVTLRRSEKAQLQVPLLMEMAEQPAFQAAPEALAAAVQEETATTTEPISAVHVDASAIVRFFQEQGLDGAAANRTVTELLGEGAPTRLLEAAAAGGKLEVPLEALPAWSGSELGKQLVDDTTTDAGLMTPRQLRESGAEIEEEARRIATEELVQFEDRQLLDDRTRALEQQLVAAGQTPNAARAGAAVVRAFVETQAADFDQTVSQVFPETPVSVAAGDEQATTNDTRLDQTEEAPSASRALTERFNAQVGERAEERVTDFFIDTTTGALNKRAFERIEPAGRQVAVISVEGIKYQNDNLGHDAGNAVYRAAAQALAPYLPEVAKVGGDFAVYVDNQEQLDAALERANQAGVLEGYTLTGTAGADLRAAAKANNEKKKAAETAGQRAGRGERPRGAAPLAAGQAVTPLAGQRLEGTVISPALRERLATEFAGRPAAQFDATYIEAATGLLTKDGFDRVPPKRFKASIDLNGIKEFNDVIGEETTDRIIEAFGNALREAGGADFDAAHISGDEFMAQADDEGALRAWLQQAFDAIEQRLEIPFEATPEQREFLKVPEGQELMIGGLIFGAGVGESVDDAERALNADKQRLSAEGKRGPGRAVSRVVGRPATNEGRGPGNREGDRRSPSSGRQRLVEVTRLEQDTSGHVPKGYTETPAGRALQSTIRVFLNKSADASTVIHESAHAFLEQLGDLAQRADAPQRTRDTYAAALKALGVTERREVKREHHEKFARGFEAYVMEGKAPQAGLKRAFTRFSRWLTGIYRSIRGIPGVELNDDLRNVFDAMLATENQLQAMRRRQGPVLQAEQVGVTPEQRREQLEQEADDYTEGSYRAQLRAVKDALRVREAWWRKGLKQLETAFGDEFEELPAVRAQRLLQGALTGTPVLLNRAAVQEVIGDLRVPGLRTTEEGGARPAEIAELAGFRSGTEMLASMAAVLPQGKEAWVKRHAEAEMRRLHPALVDDLKRFRALLAGGLQEATVKRLEREVTGLPREASKRAARMLVDRREVRALKPSQALALQRAAAQRKARAMAAGDIAATRAAAEQELLNQYLHTELSKAVVEVERFSELAASLRKVSARERLGKASPAYRDAIDFLQGALGLAEATNADVGALTAAVARLNGDAVIVGDPDWLQPVQRALERVESVGQLTVAELGAVRDAMVMIRQGARNRTTMLLDDKRVDFDTVKADVLREISEVLPRRDPLQAQGSATIGEKLAAGVNGIDGYLLSPVDMVRDLTGDNQNTALWRAIVNPMRRAEYFEADLMRSAVAPIVEAFDSMPDDVRAGLSDVIDGRALFPSHIDRFVPRRRGELLALALNAGNESNMKVLTEGRRITEQQVVDALNLLTKSEIDTVNAIMKAVESLREPAFALEERQTGLRPKAVEGRPIALANGTLEGGYFPLKAERFGGRVAEVQENEPGGARFVTAHGHLKSRTGATYPVTLDLNVMRRHLATVTHDIAFREPIRSVAQLVRDPEVNEALQDHLGAQKAAEFVQWLTDVSGASGLGSNVAEDIFGWLKGNMATALLSGPSTAIGNLANIAAAFTSTKLKAKHMAAGLLELATNPTAAKARAFESSGALRSMDDEVVKGLQQHVASLYAGRAVRGLEWAKEMGMVAMRTIDGITSTAVWLGAERQALAEGKTADEARRWADDILHQVQPSSSPVEKARILRDPGVIGKMSQFYGYLSVAYRAQHRLAAPLFTQEFQNAGVARKAVIAGGVAGNLFGFYVAFSVLGELLMGRGPEDGDRDEEQPGDELLKWRNWFVRKMVVAPLSTVPVVPLSGLVEGVVLGKKVNPRADPMTGALIQFADTGKAIMKAIGEDAPDGAEAKAAKQFARSMSLVTGFPYRALDPTLPYIWDITAGDRAVPNAGRFVGGVLYGERDNQPANIPAAVGDVFTE</sequence>
<evidence type="ECO:0000259" key="2">
    <source>
        <dbReference type="SMART" id="SM00267"/>
    </source>
</evidence>
<feature type="region of interest" description="Disordered" evidence="1">
    <location>
        <begin position="728"/>
        <end position="750"/>
    </location>
</feature>
<dbReference type="Gene3D" id="3.30.70.270">
    <property type="match status" value="2"/>
</dbReference>
<dbReference type="SUPFAM" id="SSF55073">
    <property type="entry name" value="Nucleotide cyclase"/>
    <property type="match status" value="2"/>
</dbReference>
<feature type="domain" description="GGDEF" evidence="2">
    <location>
        <begin position="943"/>
        <end position="1115"/>
    </location>
</feature>
<dbReference type="EMBL" id="QFQP01000002">
    <property type="protein sequence ID" value="PZR17533.1"/>
    <property type="molecule type" value="Genomic_DNA"/>
</dbReference>
<protein>
    <recommendedName>
        <fullName evidence="2">GGDEF domain-containing protein</fullName>
    </recommendedName>
</protein>
<dbReference type="InterPro" id="IPR029787">
    <property type="entry name" value="Nucleotide_cyclase"/>
</dbReference>
<dbReference type="InterPro" id="IPR043128">
    <property type="entry name" value="Rev_trsase/Diguanyl_cyclase"/>
</dbReference>